<dbReference type="Gene3D" id="3.30.300.30">
    <property type="match status" value="1"/>
</dbReference>
<evidence type="ECO:0000313" key="3">
    <source>
        <dbReference type="EMBL" id="CAD1823211.1"/>
    </source>
</evidence>
<dbReference type="InterPro" id="IPR025110">
    <property type="entry name" value="AMP-bd_C"/>
</dbReference>
<dbReference type="Pfam" id="PF00501">
    <property type="entry name" value="AMP-binding"/>
    <property type="match status" value="1"/>
</dbReference>
<dbReference type="Gene3D" id="3.40.50.12780">
    <property type="entry name" value="N-terminal domain of ligase-like"/>
    <property type="match status" value="1"/>
</dbReference>
<proteinExistence type="predicted"/>
<dbReference type="GO" id="GO:0031956">
    <property type="term" value="F:medium-chain fatty acid-CoA ligase activity"/>
    <property type="evidence" value="ECO:0007669"/>
    <property type="project" value="TreeGrafter"/>
</dbReference>
<dbReference type="InterPro" id="IPR000873">
    <property type="entry name" value="AMP-dep_synth/lig_dom"/>
</dbReference>
<dbReference type="AlphaFoldDB" id="A0A6V7NX91"/>
<name>A0A6V7NX91_ANACO</name>
<accession>A0A6V7NX91</accession>
<dbReference type="InterPro" id="IPR042099">
    <property type="entry name" value="ANL_N_sf"/>
</dbReference>
<feature type="domain" description="AMP-dependent synthetase/ligase" evidence="1">
    <location>
        <begin position="30"/>
        <end position="405"/>
    </location>
</feature>
<dbReference type="PANTHER" id="PTHR43201">
    <property type="entry name" value="ACYL-COA SYNTHETASE"/>
    <property type="match status" value="1"/>
</dbReference>
<gene>
    <name evidence="3" type="ORF">CB5_LOCUS6422</name>
</gene>
<reference evidence="3" key="1">
    <citation type="submission" date="2020-07" db="EMBL/GenBank/DDBJ databases">
        <authorList>
            <person name="Lin J."/>
        </authorList>
    </citation>
    <scope>NUCLEOTIDE SEQUENCE</scope>
</reference>
<dbReference type="SUPFAM" id="SSF56801">
    <property type="entry name" value="Acetyl-CoA synthetase-like"/>
    <property type="match status" value="1"/>
</dbReference>
<evidence type="ECO:0008006" key="4">
    <source>
        <dbReference type="Google" id="ProtNLM"/>
    </source>
</evidence>
<feature type="domain" description="AMP-binding enzyme C-terminal" evidence="2">
    <location>
        <begin position="456"/>
        <end position="547"/>
    </location>
</feature>
<dbReference type="Pfam" id="PF13193">
    <property type="entry name" value="AMP-binding_C"/>
    <property type="match status" value="1"/>
</dbReference>
<evidence type="ECO:0000259" key="1">
    <source>
        <dbReference type="Pfam" id="PF00501"/>
    </source>
</evidence>
<dbReference type="EMBL" id="LR862142">
    <property type="protein sequence ID" value="CAD1823211.1"/>
    <property type="molecule type" value="Genomic_DNA"/>
</dbReference>
<evidence type="ECO:0000259" key="2">
    <source>
        <dbReference type="Pfam" id="PF13193"/>
    </source>
</evidence>
<organism evidence="3">
    <name type="scientific">Ananas comosus var. bracteatus</name>
    <name type="common">red pineapple</name>
    <dbReference type="NCBI Taxonomy" id="296719"/>
    <lineage>
        <taxon>Eukaryota</taxon>
        <taxon>Viridiplantae</taxon>
        <taxon>Streptophyta</taxon>
        <taxon>Embryophyta</taxon>
        <taxon>Tracheophyta</taxon>
        <taxon>Spermatophyta</taxon>
        <taxon>Magnoliopsida</taxon>
        <taxon>Liliopsida</taxon>
        <taxon>Poales</taxon>
        <taxon>Bromeliaceae</taxon>
        <taxon>Bromelioideae</taxon>
        <taxon>Ananas</taxon>
    </lineage>
</organism>
<protein>
    <recommendedName>
        <fullName evidence="4">2-succinylbenzoate--CoA ligase, chloroplastic/peroxisomal</fullName>
    </recommendedName>
</protein>
<dbReference type="InterPro" id="IPR045851">
    <property type="entry name" value="AMP-bd_C_sf"/>
</dbReference>
<dbReference type="PANTHER" id="PTHR43201:SF32">
    <property type="entry name" value="2-SUCCINYLBENZOATE--COA LIGASE, CHLOROPLASTIC_PEROXISOMAL"/>
    <property type="match status" value="1"/>
</dbReference>
<sequence>MAHSRGHVASSCLRRTLSAATIVSSGEKLAGGVRRLAAGLVEYGIGVGGVVAVAALNSDEYIELFLAVTYIGAIVAPLNHRWSFEEARSAMEVVQPTMLAVDGSCFSWAVELRKSNCLPSLALYLLLGDHSPARSSFGSSIAELITPVNRFSRHDNIGAFMAPKDIALICFTSGRTTGRPKGAAISHTSLIVQSLAKIAIIGYGEDDVYLHAAPLCHIGGISSCIAMLMVGARHVLLPKFDAESAFKAIKERKVTSFIAVPAMMADLVSYSRRVSELEGVETVTKILNGGGGLSEELVEGASRLFPRATICSAYGMTEACSSLTFMTLRNPTLQKPRELLQSKYVIRSELHCPKQEGICVGKAAPHVELRISGDQNSNSNSNSSYGSRLVGKILTRGLHVMVGYWDRSEAILLDSIEHGWLDTGDIGWIDGDGDLWLMGREKGRIKSGGENVYPEEVEAVLAQHPGIAKAVVVGAPDVRLTEKVVACVITKDEWSWVGRKSNHSESGKELSAEILQRHCRERNLSRFKIPKSYVVWKKPFPVTTTGKIRREDVKREVTSCMHVPSNL</sequence>
<dbReference type="GO" id="GO:0006631">
    <property type="term" value="P:fatty acid metabolic process"/>
    <property type="evidence" value="ECO:0007669"/>
    <property type="project" value="TreeGrafter"/>
</dbReference>
<dbReference type="CDD" id="cd04433">
    <property type="entry name" value="AFD_class_I"/>
    <property type="match status" value="1"/>
</dbReference>